<dbReference type="AlphaFoldDB" id="A0A657Q748"/>
<dbReference type="GO" id="GO:0019843">
    <property type="term" value="F:rRNA binding"/>
    <property type="evidence" value="ECO:0007669"/>
    <property type="project" value="UniProtKB-UniRule"/>
</dbReference>
<keyword evidence="4 6" id="KW-0689">Ribosomal protein</keyword>
<dbReference type="EMBL" id="PQCO01000215">
    <property type="protein sequence ID" value="PUE00709.1"/>
    <property type="molecule type" value="Genomic_DNA"/>
</dbReference>
<dbReference type="Proteomes" id="UP000243361">
    <property type="component" value="Unassembled WGS sequence"/>
</dbReference>
<dbReference type="Gene3D" id="3.30.70.330">
    <property type="match status" value="1"/>
</dbReference>
<dbReference type="PANTHER" id="PTHR11620">
    <property type="entry name" value="60S RIBOSOMAL PROTEIN L23A"/>
    <property type="match status" value="1"/>
</dbReference>
<dbReference type="SUPFAM" id="SSF54189">
    <property type="entry name" value="Ribosomal proteins S24e, L23 and L15e"/>
    <property type="match status" value="1"/>
</dbReference>
<name>A0A657Q748_9GAMM</name>
<dbReference type="GO" id="GO:0006412">
    <property type="term" value="P:translation"/>
    <property type="evidence" value="ECO:0007669"/>
    <property type="project" value="UniProtKB-UniRule"/>
</dbReference>
<evidence type="ECO:0000256" key="2">
    <source>
        <dbReference type="ARBA" id="ARBA00022730"/>
    </source>
</evidence>
<dbReference type="NCBIfam" id="NF004363">
    <property type="entry name" value="PRK05738.2-4"/>
    <property type="match status" value="1"/>
</dbReference>
<keyword evidence="2 6" id="KW-0699">rRNA-binding</keyword>
<reference evidence="7 9" key="1">
    <citation type="submission" date="2017-02" db="EMBL/GenBank/DDBJ databases">
        <title>Novel co-symbiosis in the unique lucinid bivalve Phacoides pectinatus.</title>
        <authorList>
            <person name="Lim S.J."/>
            <person name="Davis B.G."/>
            <person name="Gill D.E."/>
            <person name="Engel A.S."/>
            <person name="Anderson L.C."/>
            <person name="Campbell B.J."/>
        </authorList>
    </citation>
    <scope>NUCLEOTIDE SEQUENCE [LARGE SCALE GENOMIC DNA]</scope>
    <source>
        <strain evidence="7">LUC13016_P6</strain>
    </source>
</reference>
<evidence type="ECO:0000256" key="1">
    <source>
        <dbReference type="ARBA" id="ARBA00006700"/>
    </source>
</evidence>
<dbReference type="NCBIfam" id="NF004359">
    <property type="entry name" value="PRK05738.1-3"/>
    <property type="match status" value="1"/>
</dbReference>
<dbReference type="FunFam" id="3.30.70.330:FF:000001">
    <property type="entry name" value="50S ribosomal protein L23"/>
    <property type="match status" value="1"/>
</dbReference>
<dbReference type="GO" id="GO:0003735">
    <property type="term" value="F:structural constituent of ribosome"/>
    <property type="evidence" value="ECO:0007669"/>
    <property type="project" value="InterPro"/>
</dbReference>
<evidence type="ECO:0000313" key="9">
    <source>
        <dbReference type="Proteomes" id="UP000243361"/>
    </source>
</evidence>
<dbReference type="InterPro" id="IPR013025">
    <property type="entry name" value="Ribosomal_uL23-like"/>
</dbReference>
<dbReference type="Proteomes" id="UP000250928">
    <property type="component" value="Unassembled WGS sequence"/>
</dbReference>
<dbReference type="HAMAP" id="MF_01369_B">
    <property type="entry name" value="Ribosomal_uL23_B"/>
    <property type="match status" value="1"/>
</dbReference>
<evidence type="ECO:0000256" key="5">
    <source>
        <dbReference type="ARBA" id="ARBA00023274"/>
    </source>
</evidence>
<proteinExistence type="inferred from homology"/>
<evidence type="ECO:0000256" key="4">
    <source>
        <dbReference type="ARBA" id="ARBA00022980"/>
    </source>
</evidence>
<sequence>MNKERLMQVLVGPVVSEKSTNAADAGRQFVFKVVPSATKPEIKKAVELMFDVKVDAVRVVNIKGKQKRFGAVMGRRNGVRKAYVKLAEGNDIDFGGGA</sequence>
<keyword evidence="5 6" id="KW-0687">Ribonucleoprotein</keyword>
<keyword evidence="9" id="KW-1185">Reference proteome</keyword>
<comment type="similarity">
    <text evidence="1 6">Belongs to the universal ribosomal protein uL23 family.</text>
</comment>
<evidence type="ECO:0000256" key="3">
    <source>
        <dbReference type="ARBA" id="ARBA00022884"/>
    </source>
</evidence>
<organism evidence="8 10">
    <name type="scientific">Candidatus Sedimenticola endophacoides</name>
    <dbReference type="NCBI Taxonomy" id="2548426"/>
    <lineage>
        <taxon>Bacteria</taxon>
        <taxon>Pseudomonadati</taxon>
        <taxon>Pseudomonadota</taxon>
        <taxon>Gammaproteobacteria</taxon>
        <taxon>Chromatiales</taxon>
        <taxon>Sedimenticolaceae</taxon>
        <taxon>Sedimenticola</taxon>
    </lineage>
</organism>
<comment type="function">
    <text evidence="6">One of the early assembly proteins it binds 23S rRNA. One of the proteins that surrounds the polypeptide exit tunnel on the outside of the ribosome. Forms the main docking site for trigger factor binding to the ribosome.</text>
</comment>
<comment type="caution">
    <text evidence="8">The sequence shown here is derived from an EMBL/GenBank/DDBJ whole genome shotgun (WGS) entry which is preliminary data.</text>
</comment>
<evidence type="ECO:0000313" key="7">
    <source>
        <dbReference type="EMBL" id="OQX36787.1"/>
    </source>
</evidence>
<reference evidence="8 10" key="2">
    <citation type="submission" date="2018-01" db="EMBL/GenBank/DDBJ databases">
        <title>Novel co-symbiosis in the lucinid bivalve Phacoides pectinatus.</title>
        <authorList>
            <person name="Lim S.J."/>
            <person name="Davis B.G."/>
            <person name="Gill D.E."/>
            <person name="Engel A.S."/>
            <person name="Anderson L.C."/>
            <person name="Campbell B.J."/>
        </authorList>
    </citation>
    <scope>NUCLEOTIDE SEQUENCE [LARGE SCALE GENOMIC DNA]</scope>
    <source>
        <strain evidence="8">N3_P5</strain>
    </source>
</reference>
<dbReference type="GO" id="GO:1990904">
    <property type="term" value="C:ribonucleoprotein complex"/>
    <property type="evidence" value="ECO:0007669"/>
    <property type="project" value="UniProtKB-KW"/>
</dbReference>
<dbReference type="InterPro" id="IPR012677">
    <property type="entry name" value="Nucleotide-bd_a/b_plait_sf"/>
</dbReference>
<evidence type="ECO:0000313" key="8">
    <source>
        <dbReference type="EMBL" id="PUE00709.1"/>
    </source>
</evidence>
<comment type="subunit">
    <text evidence="6">Part of the 50S ribosomal subunit. Contacts protein L29, and trigger factor when it is bound to the ribosome.</text>
</comment>
<evidence type="ECO:0000256" key="6">
    <source>
        <dbReference type="HAMAP-Rule" id="MF_01369"/>
    </source>
</evidence>
<accession>A0A657Q748</accession>
<protein>
    <recommendedName>
        <fullName evidence="6">Large ribosomal subunit protein uL23</fullName>
    </recommendedName>
</protein>
<evidence type="ECO:0000313" key="10">
    <source>
        <dbReference type="Proteomes" id="UP000250928"/>
    </source>
</evidence>
<dbReference type="GO" id="GO:0005840">
    <property type="term" value="C:ribosome"/>
    <property type="evidence" value="ECO:0007669"/>
    <property type="project" value="UniProtKB-KW"/>
</dbReference>
<keyword evidence="3 6" id="KW-0694">RNA-binding</keyword>
<dbReference type="EMBL" id="MUIE01000097">
    <property type="protein sequence ID" value="OQX36787.1"/>
    <property type="molecule type" value="Genomic_DNA"/>
</dbReference>
<gene>
    <name evidence="6" type="primary">rplW</name>
    <name evidence="7" type="ORF">B0D84_01185</name>
    <name evidence="8" type="ORF">C3L24_08880</name>
</gene>
<dbReference type="Pfam" id="PF00276">
    <property type="entry name" value="Ribosomal_L23"/>
    <property type="match status" value="1"/>
</dbReference>
<dbReference type="InterPro" id="IPR012678">
    <property type="entry name" value="Ribosomal_uL23/eL15/eS24_sf"/>
</dbReference>